<dbReference type="Proteomes" id="UP000183487">
    <property type="component" value="Unassembled WGS sequence"/>
</dbReference>
<evidence type="ECO:0000313" key="2">
    <source>
        <dbReference type="Proteomes" id="UP000183487"/>
    </source>
</evidence>
<sequence length="117" mass="13026">MRAGDLNRRVRIERRDQSQDDLGQPVDTWVEVATVWGNVRMLTGKETLTADADVASATASIRIRYRTNIDNSMRAVVLKFVDGQPVEDVIFNILAPLPNLASREYTDLACSAFTNNG</sequence>
<evidence type="ECO:0000313" key="1">
    <source>
        <dbReference type="EMBL" id="SDR19060.1"/>
    </source>
</evidence>
<accession>A0A1H1H0W4</accession>
<gene>
    <name evidence="1" type="ORF">SAMN05443245_3434</name>
</gene>
<organism evidence="1 2">
    <name type="scientific">Paraburkholderia fungorum</name>
    <dbReference type="NCBI Taxonomy" id="134537"/>
    <lineage>
        <taxon>Bacteria</taxon>
        <taxon>Pseudomonadati</taxon>
        <taxon>Pseudomonadota</taxon>
        <taxon>Betaproteobacteria</taxon>
        <taxon>Burkholderiales</taxon>
        <taxon>Burkholderiaceae</taxon>
        <taxon>Paraburkholderia</taxon>
    </lineage>
</organism>
<dbReference type="InterPro" id="IPR008767">
    <property type="entry name" value="Phage_SPP1_head-tail_adaptor"/>
</dbReference>
<dbReference type="EMBL" id="FNKP01000002">
    <property type="protein sequence ID" value="SDR19060.1"/>
    <property type="molecule type" value="Genomic_DNA"/>
</dbReference>
<protein>
    <submittedName>
        <fullName evidence="1">Phage head-tail adaptor, putative, SPP1 family</fullName>
    </submittedName>
</protein>
<dbReference type="InterPro" id="IPR038666">
    <property type="entry name" value="SSP1_head-tail_sf"/>
</dbReference>
<reference evidence="2" key="1">
    <citation type="submission" date="2016-10" db="EMBL/GenBank/DDBJ databases">
        <authorList>
            <person name="Varghese N."/>
            <person name="Submissions S."/>
        </authorList>
    </citation>
    <scope>NUCLEOTIDE SEQUENCE [LARGE SCALE GENOMIC DNA]</scope>
    <source>
        <strain evidence="2">GAS106B</strain>
    </source>
</reference>
<dbReference type="Gene3D" id="2.40.10.270">
    <property type="entry name" value="Bacteriophage SPP1 head-tail adaptor protein"/>
    <property type="match status" value="1"/>
</dbReference>
<name>A0A1H1H0W4_9BURK</name>
<proteinExistence type="predicted"/>
<dbReference type="Pfam" id="PF05521">
    <property type="entry name" value="Phage_HCP"/>
    <property type="match status" value="1"/>
</dbReference>
<dbReference type="NCBIfam" id="TIGR01563">
    <property type="entry name" value="gp16_SPP1"/>
    <property type="match status" value="1"/>
</dbReference>
<keyword evidence="2" id="KW-1185">Reference proteome</keyword>
<dbReference type="AlphaFoldDB" id="A0A1H1H0W4"/>
<dbReference type="RefSeq" id="WP_074766876.1">
    <property type="nucleotide sequence ID" value="NZ_FNKP01000002.1"/>
</dbReference>